<dbReference type="HAMAP" id="MF_01400">
    <property type="entry name" value="MsrB"/>
    <property type="match status" value="1"/>
</dbReference>
<comment type="catalytic activity">
    <reaction evidence="5 7">
        <text>L-methionyl-[protein] + [thioredoxin]-disulfide + H2O = L-methionyl-(R)-S-oxide-[protein] + [thioredoxin]-dithiol</text>
        <dbReference type="Rhea" id="RHEA:24164"/>
        <dbReference type="Rhea" id="RHEA-COMP:10698"/>
        <dbReference type="Rhea" id="RHEA-COMP:10700"/>
        <dbReference type="Rhea" id="RHEA-COMP:12313"/>
        <dbReference type="Rhea" id="RHEA-COMP:12314"/>
        <dbReference type="ChEBI" id="CHEBI:15377"/>
        <dbReference type="ChEBI" id="CHEBI:16044"/>
        <dbReference type="ChEBI" id="CHEBI:29950"/>
        <dbReference type="ChEBI" id="CHEBI:45764"/>
        <dbReference type="ChEBI" id="CHEBI:50058"/>
        <dbReference type="EC" id="1.8.4.12"/>
    </reaction>
</comment>
<dbReference type="Pfam" id="PF01641">
    <property type="entry name" value="SelR"/>
    <property type="match status" value="1"/>
</dbReference>
<name>A0A839TQ51_9BACL</name>
<dbReference type="InterPro" id="IPR002579">
    <property type="entry name" value="Met_Sox_Rdtase_MsrB_dom"/>
</dbReference>
<proteinExistence type="inferred from homology"/>
<dbReference type="PANTHER" id="PTHR10173:SF59">
    <property type="entry name" value="PEPTIDE METHIONINE SULFOXIDE REDUCTASE MSRA_MSRB"/>
    <property type="match status" value="1"/>
</dbReference>
<evidence type="ECO:0000259" key="8">
    <source>
        <dbReference type="PROSITE" id="PS51790"/>
    </source>
</evidence>
<feature type="active site" description="Nucleophile" evidence="7">
    <location>
        <position position="160"/>
    </location>
</feature>
<accession>A0A839TQ51</accession>
<dbReference type="InterPro" id="IPR011057">
    <property type="entry name" value="Mss4-like_sf"/>
</dbReference>
<comment type="caution">
    <text evidence="9">The sequence shown here is derived from an EMBL/GenBank/DDBJ whole genome shotgun (WGS) entry which is preliminary data.</text>
</comment>
<protein>
    <recommendedName>
        <fullName evidence="3 7">Peptide methionine sulfoxide reductase MsrB</fullName>
        <ecNumber evidence="2 7">1.8.4.12</ecNumber>
    </recommendedName>
    <alternativeName>
        <fullName evidence="6 7">Peptide-methionine (R)-S-oxide reductase</fullName>
    </alternativeName>
</protein>
<comment type="similarity">
    <text evidence="1 7">Belongs to the MsrB Met sulfoxide reductase family.</text>
</comment>
<dbReference type="AlphaFoldDB" id="A0A839TQ51"/>
<dbReference type="SUPFAM" id="SSF51316">
    <property type="entry name" value="Mss4-like"/>
    <property type="match status" value="1"/>
</dbReference>
<dbReference type="Proteomes" id="UP000517523">
    <property type="component" value="Unassembled WGS sequence"/>
</dbReference>
<evidence type="ECO:0000256" key="7">
    <source>
        <dbReference type="HAMAP-Rule" id="MF_01400"/>
    </source>
</evidence>
<sequence length="193" mass="22211">MAGQLLIIVMRHVSYTFVILNIEERGAEMNGINDKHYEEQHWKHRKDLAQIKQKLTPIQHEVTQNNGTEPAFHNEYWDHDQVGIYVDVVSGEPLFSSLDKFNSGCGWPSFTKPIGESRLTEKMDQSHGMIRTEVRSQEGDSHLGHVFADGPQDKGGLRYCINSAALRFIPKEDLKKEGYGEYLHWFDNDSSEY</sequence>
<keyword evidence="4 7" id="KW-0560">Oxidoreductase</keyword>
<dbReference type="PROSITE" id="PS51790">
    <property type="entry name" value="MSRB"/>
    <property type="match status" value="1"/>
</dbReference>
<feature type="domain" description="MsrB" evidence="8">
    <location>
        <begin position="48"/>
        <end position="171"/>
    </location>
</feature>
<evidence type="ECO:0000313" key="10">
    <source>
        <dbReference type="Proteomes" id="UP000517523"/>
    </source>
</evidence>
<evidence type="ECO:0000256" key="4">
    <source>
        <dbReference type="ARBA" id="ARBA00023002"/>
    </source>
</evidence>
<reference evidence="9 10" key="1">
    <citation type="submission" date="2020-08" db="EMBL/GenBank/DDBJ databases">
        <title>Genomic Encyclopedia of Type Strains, Phase III (KMG-III): the genomes of soil and plant-associated and newly described type strains.</title>
        <authorList>
            <person name="Whitman W."/>
        </authorList>
    </citation>
    <scope>NUCLEOTIDE SEQUENCE [LARGE SCALE GENOMIC DNA]</scope>
    <source>
        <strain evidence="9 10">CECT 5831</strain>
    </source>
</reference>
<gene>
    <name evidence="7" type="primary">msrB</name>
    <name evidence="9" type="ORF">FHS19_003297</name>
</gene>
<comment type="caution">
    <text evidence="7">Lacks conserved residue(s) required for the propagation of feature annotation.</text>
</comment>
<evidence type="ECO:0000256" key="2">
    <source>
        <dbReference type="ARBA" id="ARBA00012499"/>
    </source>
</evidence>
<evidence type="ECO:0000256" key="6">
    <source>
        <dbReference type="ARBA" id="ARBA00075819"/>
    </source>
</evidence>
<dbReference type="PANTHER" id="PTHR10173">
    <property type="entry name" value="METHIONINE SULFOXIDE REDUCTASE"/>
    <property type="match status" value="1"/>
</dbReference>
<evidence type="ECO:0000256" key="5">
    <source>
        <dbReference type="ARBA" id="ARBA00048488"/>
    </source>
</evidence>
<evidence type="ECO:0000256" key="1">
    <source>
        <dbReference type="ARBA" id="ARBA00007174"/>
    </source>
</evidence>
<dbReference type="EC" id="1.8.4.12" evidence="2 7"/>
<organism evidence="9 10">
    <name type="scientific">Paenibacillus rhizosphaerae</name>
    <dbReference type="NCBI Taxonomy" id="297318"/>
    <lineage>
        <taxon>Bacteria</taxon>
        <taxon>Bacillati</taxon>
        <taxon>Bacillota</taxon>
        <taxon>Bacilli</taxon>
        <taxon>Bacillales</taxon>
        <taxon>Paenibacillaceae</taxon>
        <taxon>Paenibacillus</taxon>
    </lineage>
</organism>
<dbReference type="GO" id="GO:0006979">
    <property type="term" value="P:response to oxidative stress"/>
    <property type="evidence" value="ECO:0007669"/>
    <property type="project" value="InterPro"/>
</dbReference>
<dbReference type="InterPro" id="IPR028427">
    <property type="entry name" value="Met_Sox_Rdtase_MsrB"/>
</dbReference>
<dbReference type="GO" id="GO:0005737">
    <property type="term" value="C:cytoplasm"/>
    <property type="evidence" value="ECO:0007669"/>
    <property type="project" value="TreeGrafter"/>
</dbReference>
<dbReference type="EMBL" id="JACHXJ010000002">
    <property type="protein sequence ID" value="MBB3128643.1"/>
    <property type="molecule type" value="Genomic_DNA"/>
</dbReference>
<dbReference type="FunFam" id="2.170.150.20:FF:000003">
    <property type="entry name" value="Peptide methionine sulfoxide reductase MsrB"/>
    <property type="match status" value="1"/>
</dbReference>
<dbReference type="NCBIfam" id="TIGR00357">
    <property type="entry name" value="peptide-methionine (R)-S-oxide reductase MsrB"/>
    <property type="match status" value="1"/>
</dbReference>
<dbReference type="GO" id="GO:0030091">
    <property type="term" value="P:protein repair"/>
    <property type="evidence" value="ECO:0007669"/>
    <property type="project" value="InterPro"/>
</dbReference>
<evidence type="ECO:0000313" key="9">
    <source>
        <dbReference type="EMBL" id="MBB3128643.1"/>
    </source>
</evidence>
<dbReference type="GO" id="GO:0033743">
    <property type="term" value="F:peptide-methionine (R)-S-oxide reductase activity"/>
    <property type="evidence" value="ECO:0007669"/>
    <property type="project" value="UniProtKB-UniRule"/>
</dbReference>
<evidence type="ECO:0000256" key="3">
    <source>
        <dbReference type="ARBA" id="ARBA00021130"/>
    </source>
</evidence>
<dbReference type="Gene3D" id="2.170.150.20">
    <property type="entry name" value="Peptide methionine sulfoxide reductase"/>
    <property type="match status" value="1"/>
</dbReference>